<dbReference type="GeneID" id="136818740"/>
<name>A0A7M5WTW5_9CNID</name>
<dbReference type="PANTHER" id="PTHR22726">
    <property type="entry name" value="METALLOENDOPEPTIDASE OMA1"/>
    <property type="match status" value="1"/>
</dbReference>
<evidence type="ECO:0000256" key="4">
    <source>
        <dbReference type="ARBA" id="ARBA00022833"/>
    </source>
</evidence>
<keyword evidence="10" id="KW-1133">Transmembrane helix</keyword>
<dbReference type="InterPro" id="IPR051156">
    <property type="entry name" value="Mito/Outer_Membr_Metalloprot"/>
</dbReference>
<evidence type="ECO:0000256" key="3">
    <source>
        <dbReference type="ARBA" id="ARBA00022801"/>
    </source>
</evidence>
<comment type="similarity">
    <text evidence="6 9">Belongs to the peptidase M48 family.</text>
</comment>
<protein>
    <recommendedName>
        <fullName evidence="7">Metalloendopeptidase OMA1, mitochondrial</fullName>
    </recommendedName>
    <alternativeName>
        <fullName evidence="8">Overlapping with the m-AAA protease 1 homolog</fullName>
    </alternativeName>
</protein>
<dbReference type="Gene3D" id="3.30.2010.10">
    <property type="entry name" value="Metalloproteases ('zincins'), catalytic domain"/>
    <property type="match status" value="1"/>
</dbReference>
<organism evidence="12 13">
    <name type="scientific">Clytia hemisphaerica</name>
    <dbReference type="NCBI Taxonomy" id="252671"/>
    <lineage>
        <taxon>Eukaryota</taxon>
        <taxon>Metazoa</taxon>
        <taxon>Cnidaria</taxon>
        <taxon>Hydrozoa</taxon>
        <taxon>Hydroidolina</taxon>
        <taxon>Leptothecata</taxon>
        <taxon>Obeliida</taxon>
        <taxon>Clytiidae</taxon>
        <taxon>Clytia</taxon>
    </lineage>
</organism>
<dbReference type="EnsemblMetazoa" id="CLYHEMT013047.2">
    <property type="protein sequence ID" value="CLYHEMP013047.2"/>
    <property type="gene ID" value="CLYHEMG013047"/>
</dbReference>
<evidence type="ECO:0000256" key="1">
    <source>
        <dbReference type="ARBA" id="ARBA00022670"/>
    </source>
</evidence>
<evidence type="ECO:0000256" key="6">
    <source>
        <dbReference type="ARBA" id="ARBA00038233"/>
    </source>
</evidence>
<dbReference type="GO" id="GO:0034982">
    <property type="term" value="P:mitochondrial protein processing"/>
    <property type="evidence" value="ECO:0007669"/>
    <property type="project" value="TreeGrafter"/>
</dbReference>
<dbReference type="AlphaFoldDB" id="A0A7M5WTW5"/>
<evidence type="ECO:0000256" key="9">
    <source>
        <dbReference type="RuleBase" id="RU003983"/>
    </source>
</evidence>
<dbReference type="GO" id="GO:0004222">
    <property type="term" value="F:metalloendopeptidase activity"/>
    <property type="evidence" value="ECO:0007669"/>
    <property type="project" value="InterPro"/>
</dbReference>
<proteinExistence type="inferred from homology"/>
<dbReference type="PANTHER" id="PTHR22726:SF1">
    <property type="entry name" value="METALLOENDOPEPTIDASE OMA1, MITOCHONDRIAL"/>
    <property type="match status" value="1"/>
</dbReference>
<reference evidence="12" key="1">
    <citation type="submission" date="2021-01" db="UniProtKB">
        <authorList>
            <consortium name="EnsemblMetazoa"/>
        </authorList>
    </citation>
    <scope>IDENTIFICATION</scope>
</reference>
<dbReference type="Pfam" id="PF01435">
    <property type="entry name" value="Peptidase_M48"/>
    <property type="match status" value="1"/>
</dbReference>
<feature type="transmembrane region" description="Helical" evidence="10">
    <location>
        <begin position="251"/>
        <end position="273"/>
    </location>
</feature>
<dbReference type="RefSeq" id="XP_066931079.1">
    <property type="nucleotide sequence ID" value="XM_067074978.1"/>
</dbReference>
<evidence type="ECO:0000256" key="7">
    <source>
        <dbReference type="ARBA" id="ARBA00040360"/>
    </source>
</evidence>
<evidence type="ECO:0000256" key="10">
    <source>
        <dbReference type="SAM" id="Phobius"/>
    </source>
</evidence>
<keyword evidence="2" id="KW-0479">Metal-binding</keyword>
<keyword evidence="13" id="KW-1185">Reference proteome</keyword>
<keyword evidence="10" id="KW-0812">Transmembrane</keyword>
<evidence type="ECO:0000259" key="11">
    <source>
        <dbReference type="Pfam" id="PF01435"/>
    </source>
</evidence>
<keyword evidence="5 9" id="KW-0482">Metalloprotease</keyword>
<keyword evidence="1 9" id="KW-0645">Protease</keyword>
<dbReference type="GO" id="GO:0006515">
    <property type="term" value="P:protein quality control for misfolded or incompletely synthesized proteins"/>
    <property type="evidence" value="ECO:0007669"/>
    <property type="project" value="TreeGrafter"/>
</dbReference>
<evidence type="ECO:0000256" key="2">
    <source>
        <dbReference type="ARBA" id="ARBA00022723"/>
    </source>
</evidence>
<comment type="cofactor">
    <cofactor evidence="9">
        <name>Zn(2+)</name>
        <dbReference type="ChEBI" id="CHEBI:29105"/>
    </cofactor>
    <text evidence="9">Binds 1 zinc ion per subunit.</text>
</comment>
<feature type="domain" description="Peptidase M48" evidence="11">
    <location>
        <begin position="175"/>
        <end position="361"/>
    </location>
</feature>
<dbReference type="CDD" id="cd07331">
    <property type="entry name" value="M48C_Oma1_like"/>
    <property type="match status" value="1"/>
</dbReference>
<dbReference type="OrthoDB" id="7464992at2759"/>
<dbReference type="GO" id="GO:0005743">
    <property type="term" value="C:mitochondrial inner membrane"/>
    <property type="evidence" value="ECO:0007669"/>
    <property type="project" value="TreeGrafter"/>
</dbReference>
<evidence type="ECO:0000256" key="5">
    <source>
        <dbReference type="ARBA" id="ARBA00023049"/>
    </source>
</evidence>
<evidence type="ECO:0000313" key="12">
    <source>
        <dbReference type="EnsemblMetazoa" id="CLYHEMP013047.2"/>
    </source>
</evidence>
<dbReference type="Proteomes" id="UP000594262">
    <property type="component" value="Unplaced"/>
</dbReference>
<keyword evidence="10" id="KW-0472">Membrane</keyword>
<sequence length="394" mass="45016">MACLLLTRKLYGQPVVRSFTQNISNVSVKTRLSLPTRKPQQLVTRTFQTTSKVHAAPLGPLLVKLSSPLYRFGFLYLGRRLRQYWNNLPPGKREKYTKTFTNSRNAIFGGVFAFGGLSGLYYISHLEEAPVTHRKRFMILNHSQLEKVAAFEWQKMDEMLERKKLPPHHPLFKKVYKIVKRILIANQSREVNGIKWEVNVVDSDEVNAFVLANGQIFVFTGILNEMENENELAGVLGHEIAHAIMGHSAELLSLAGFFNVFSLAILTTLWAVIPTDIGAFAASLLQNTIEDLIINLPYSRKIEQEADEVGLLLAARACYDVRYVPRFWHRMHLKDGGGSDAIMKWFSTHPTNASRVKQIDELMPEALELRSSFQCPQLQEFYDASHRFRQVRLI</sequence>
<keyword evidence="3 9" id="KW-0378">Hydrolase</keyword>
<evidence type="ECO:0000256" key="8">
    <source>
        <dbReference type="ARBA" id="ARBA00042978"/>
    </source>
</evidence>
<keyword evidence="4 9" id="KW-0862">Zinc</keyword>
<dbReference type="GO" id="GO:0046872">
    <property type="term" value="F:metal ion binding"/>
    <property type="evidence" value="ECO:0007669"/>
    <property type="project" value="UniProtKB-KW"/>
</dbReference>
<accession>A0A7M5WTW5</accession>
<evidence type="ECO:0000313" key="13">
    <source>
        <dbReference type="Proteomes" id="UP000594262"/>
    </source>
</evidence>
<dbReference type="InterPro" id="IPR001915">
    <property type="entry name" value="Peptidase_M48"/>
</dbReference>